<accession>A0AAV2MNN6</accession>
<evidence type="ECO:0000313" key="1">
    <source>
        <dbReference type="EMBL" id="CAL1615086.1"/>
    </source>
</evidence>
<dbReference type="AlphaFoldDB" id="A0AAV2MNN6"/>
<keyword evidence="2" id="KW-1185">Reference proteome</keyword>
<gene>
    <name evidence="1" type="ORF">KC01_LOCUS41086</name>
</gene>
<protein>
    <submittedName>
        <fullName evidence="1">Uncharacterized protein</fullName>
    </submittedName>
</protein>
<sequence>MHASTFGPPPRPGLCLVRPFVSFQPSITSSWIEGSWGWPGLVLTEAYRPVTNERITVPPPPRPRASPPAARLGQLPVTAGVMGEHGEPCISGLSASVDPCGHCTP</sequence>
<evidence type="ECO:0000313" key="2">
    <source>
        <dbReference type="Proteomes" id="UP001497482"/>
    </source>
</evidence>
<organism evidence="1 2">
    <name type="scientific">Knipowitschia caucasica</name>
    <name type="common">Caucasian dwarf goby</name>
    <name type="synonym">Pomatoschistus caucasicus</name>
    <dbReference type="NCBI Taxonomy" id="637954"/>
    <lineage>
        <taxon>Eukaryota</taxon>
        <taxon>Metazoa</taxon>
        <taxon>Chordata</taxon>
        <taxon>Craniata</taxon>
        <taxon>Vertebrata</taxon>
        <taxon>Euteleostomi</taxon>
        <taxon>Actinopterygii</taxon>
        <taxon>Neopterygii</taxon>
        <taxon>Teleostei</taxon>
        <taxon>Neoteleostei</taxon>
        <taxon>Acanthomorphata</taxon>
        <taxon>Gobiaria</taxon>
        <taxon>Gobiiformes</taxon>
        <taxon>Gobioidei</taxon>
        <taxon>Gobiidae</taxon>
        <taxon>Gobiinae</taxon>
        <taxon>Knipowitschia</taxon>
    </lineage>
</organism>
<dbReference type="Proteomes" id="UP001497482">
    <property type="component" value="Chromosome 9"/>
</dbReference>
<proteinExistence type="predicted"/>
<reference evidence="1 2" key="1">
    <citation type="submission" date="2024-04" db="EMBL/GenBank/DDBJ databases">
        <authorList>
            <person name="Waldvogel A.-M."/>
            <person name="Schoenle A."/>
        </authorList>
    </citation>
    <scope>NUCLEOTIDE SEQUENCE [LARGE SCALE GENOMIC DNA]</scope>
</reference>
<dbReference type="EMBL" id="OZ035831">
    <property type="protein sequence ID" value="CAL1615086.1"/>
    <property type="molecule type" value="Genomic_DNA"/>
</dbReference>
<name>A0AAV2MNN6_KNICA</name>